<feature type="binding site" evidence="3">
    <location>
        <position position="152"/>
    </location>
    <ligand>
        <name>Mn(2+)</name>
        <dbReference type="ChEBI" id="CHEBI:29035"/>
        <label>2</label>
    </ligand>
</feature>
<comment type="cofactor">
    <cofactor evidence="3">
        <name>Mn(2+)</name>
        <dbReference type="ChEBI" id="CHEBI:29035"/>
    </cofactor>
    <text evidence="3">The Mn(2+) ion enhances activity.</text>
</comment>
<dbReference type="InterPro" id="IPR002933">
    <property type="entry name" value="Peptidase_M20"/>
</dbReference>
<dbReference type="Gene3D" id="3.40.630.10">
    <property type="entry name" value="Zn peptidases"/>
    <property type="match status" value="1"/>
</dbReference>
<evidence type="ECO:0000259" key="4">
    <source>
        <dbReference type="Pfam" id="PF07687"/>
    </source>
</evidence>
<evidence type="ECO:0000313" key="6">
    <source>
        <dbReference type="Proteomes" id="UP000481153"/>
    </source>
</evidence>
<dbReference type="Pfam" id="PF07687">
    <property type="entry name" value="M20_dimer"/>
    <property type="match status" value="1"/>
</dbReference>
<dbReference type="GO" id="GO:0046872">
    <property type="term" value="F:metal ion binding"/>
    <property type="evidence" value="ECO:0007669"/>
    <property type="project" value="UniProtKB-KW"/>
</dbReference>
<keyword evidence="6" id="KW-1185">Reference proteome</keyword>
<dbReference type="EMBL" id="VJMJ01000351">
    <property type="protein sequence ID" value="KAF0722017.1"/>
    <property type="molecule type" value="Genomic_DNA"/>
</dbReference>
<dbReference type="Pfam" id="PF01546">
    <property type="entry name" value="Peptidase_M20"/>
    <property type="match status" value="1"/>
</dbReference>
<keyword evidence="3" id="KW-0464">Manganese</keyword>
<dbReference type="Proteomes" id="UP000481153">
    <property type="component" value="Unassembled WGS sequence"/>
</dbReference>
<dbReference type="AlphaFoldDB" id="A0A6G0W4T5"/>
<feature type="binding site" evidence="3">
    <location>
        <position position="375"/>
    </location>
    <ligand>
        <name>Mn(2+)</name>
        <dbReference type="ChEBI" id="CHEBI:29035"/>
        <label>2</label>
    </ligand>
</feature>
<dbReference type="PANTHER" id="PTHR11014:SF63">
    <property type="entry name" value="METALLOPEPTIDASE, PUTATIVE (AFU_ORTHOLOGUE AFUA_6G09600)-RELATED"/>
    <property type="match status" value="1"/>
</dbReference>
<dbReference type="InterPro" id="IPR036264">
    <property type="entry name" value="Bact_exopeptidase_dim_dom"/>
</dbReference>
<comment type="caution">
    <text evidence="5">The sequence shown here is derived from an EMBL/GenBank/DDBJ whole genome shotgun (WGS) entry which is preliminary data.</text>
</comment>
<accession>A0A6G0W4T5</accession>
<proteinExistence type="inferred from homology"/>
<protein>
    <recommendedName>
        <fullName evidence="4">Peptidase M20 dimerisation domain-containing protein</fullName>
    </recommendedName>
</protein>
<dbReference type="Gene3D" id="3.30.70.360">
    <property type="match status" value="1"/>
</dbReference>
<evidence type="ECO:0000256" key="3">
    <source>
        <dbReference type="PIRSR" id="PIRSR005962-1"/>
    </source>
</evidence>
<dbReference type="InterPro" id="IPR017439">
    <property type="entry name" value="Amidohydrolase"/>
</dbReference>
<dbReference type="SUPFAM" id="SSF55031">
    <property type="entry name" value="Bacterial exopeptidase dimerisation domain"/>
    <property type="match status" value="1"/>
</dbReference>
<dbReference type="FunFam" id="3.30.70.360:FF:000014">
    <property type="entry name" value="N-acyl-L-amino acid amidohydrolase"/>
    <property type="match status" value="1"/>
</dbReference>
<keyword evidence="2" id="KW-0378">Hydrolase</keyword>
<keyword evidence="3" id="KW-0479">Metal-binding</keyword>
<evidence type="ECO:0000256" key="1">
    <source>
        <dbReference type="ARBA" id="ARBA00006153"/>
    </source>
</evidence>
<comment type="similarity">
    <text evidence="1">Belongs to the peptidase M20 family.</text>
</comment>
<dbReference type="VEuPathDB" id="FungiDB:AeMF1_013029"/>
<sequence length="421" mass="46046">MTAATDFDAFFAELTKIRRHLHENPELSFQEIKTQAFVRDYLIHQAHIPADQIRDCARTGLVVDIFNPADDPSPPTQTKLHCIAFRGDMDALPMTERNPHLQHQSKVAATAHMCGHDGHTANLMGFASLAQQRCHLLPPHSTIRLLFQPAEEGHFGAPAMIKEGCLDGVDEVYGYHNASYPLGNIHVKSGPIMAHGGLFTITISGPGGHGSAPHVTKDPIVAAGQVILAIQTIASRSISPHESAIISICQIHGGEADNVIPSSVKLSGTVRDFSPAVESSVKQRMTAIVEQTCAAFELQGQIEFKDMYPVVVNSKQETQVIQSIAAAVVGEKKVSEQGLPRSGAEDFAFFLQARPGCFFFIGTKHESDSQNRNAHSDTYDFNDDILPLGVRMFLEIAQHRFRCALYTPHELEAMTSKLLAK</sequence>
<dbReference type="GO" id="GO:0016787">
    <property type="term" value="F:hydrolase activity"/>
    <property type="evidence" value="ECO:0007669"/>
    <property type="project" value="UniProtKB-KW"/>
</dbReference>
<evidence type="ECO:0000313" key="5">
    <source>
        <dbReference type="EMBL" id="KAF0722017.1"/>
    </source>
</evidence>
<gene>
    <name evidence="5" type="ORF">Ae201684_018738</name>
</gene>
<dbReference type="SUPFAM" id="SSF53187">
    <property type="entry name" value="Zn-dependent exopeptidases"/>
    <property type="match status" value="1"/>
</dbReference>
<evidence type="ECO:0000256" key="2">
    <source>
        <dbReference type="ARBA" id="ARBA00022801"/>
    </source>
</evidence>
<feature type="binding site" evidence="3">
    <location>
        <position position="116"/>
    </location>
    <ligand>
        <name>Mn(2+)</name>
        <dbReference type="ChEBI" id="CHEBI:29035"/>
        <label>2</label>
    </ligand>
</feature>
<feature type="binding site" evidence="3">
    <location>
        <position position="114"/>
    </location>
    <ligand>
        <name>Mn(2+)</name>
        <dbReference type="ChEBI" id="CHEBI:29035"/>
        <label>2</label>
    </ligand>
</feature>
<name>A0A6G0W4T5_9STRA</name>
<feature type="domain" description="Peptidase M20 dimerisation" evidence="4">
    <location>
        <begin position="199"/>
        <end position="293"/>
    </location>
</feature>
<dbReference type="InterPro" id="IPR011650">
    <property type="entry name" value="Peptidase_M20_dimer"/>
</dbReference>
<organism evidence="5 6">
    <name type="scientific">Aphanomyces euteiches</name>
    <dbReference type="NCBI Taxonomy" id="100861"/>
    <lineage>
        <taxon>Eukaryota</taxon>
        <taxon>Sar</taxon>
        <taxon>Stramenopiles</taxon>
        <taxon>Oomycota</taxon>
        <taxon>Saprolegniomycetes</taxon>
        <taxon>Saprolegniales</taxon>
        <taxon>Verrucalvaceae</taxon>
        <taxon>Aphanomyces</taxon>
    </lineage>
</organism>
<reference evidence="5 6" key="1">
    <citation type="submission" date="2019-07" db="EMBL/GenBank/DDBJ databases">
        <title>Genomics analysis of Aphanomyces spp. identifies a new class of oomycete effector associated with host adaptation.</title>
        <authorList>
            <person name="Gaulin E."/>
        </authorList>
    </citation>
    <scope>NUCLEOTIDE SEQUENCE [LARGE SCALE GENOMIC DNA]</scope>
    <source>
        <strain evidence="5 6">ATCC 201684</strain>
    </source>
</reference>
<dbReference type="PANTHER" id="PTHR11014">
    <property type="entry name" value="PEPTIDASE M20 FAMILY MEMBER"/>
    <property type="match status" value="1"/>
</dbReference>
<dbReference type="PIRSF" id="PIRSF005962">
    <property type="entry name" value="Pept_M20D_amidohydro"/>
    <property type="match status" value="1"/>
</dbReference>
<dbReference type="NCBIfam" id="TIGR01891">
    <property type="entry name" value="amidohydrolases"/>
    <property type="match status" value="1"/>
</dbReference>
<feature type="binding site" evidence="3">
    <location>
        <position position="176"/>
    </location>
    <ligand>
        <name>Mn(2+)</name>
        <dbReference type="ChEBI" id="CHEBI:29035"/>
        <label>2</label>
    </ligand>
</feature>